<evidence type="ECO:0000256" key="2">
    <source>
        <dbReference type="ARBA" id="ARBA00022679"/>
    </source>
</evidence>
<dbReference type="EC" id="2.7.6.1" evidence="12"/>
<accession>A0A2J0KV38</accession>
<comment type="subunit">
    <text evidence="12">Homohexamer.</text>
</comment>
<dbReference type="Pfam" id="PF14572">
    <property type="entry name" value="Pribosyl_synth"/>
    <property type="match status" value="1"/>
</dbReference>
<protein>
    <recommendedName>
        <fullName evidence="12">Ribose-phosphate pyrophosphokinase</fullName>
        <shortName evidence="12">RPPK</shortName>
        <ecNumber evidence="12">2.7.6.1</ecNumber>
    </recommendedName>
    <alternativeName>
        <fullName evidence="12">5-phospho-D-ribosyl alpha-1-diphosphate synthase</fullName>
    </alternativeName>
    <alternativeName>
        <fullName evidence="12">Phosphoribosyl diphosphate synthase</fullName>
    </alternativeName>
    <alternativeName>
        <fullName evidence="12">Phosphoribosyl pyrophosphate synthase</fullName>
        <shortName evidence="12">P-Rib-PP synthase</shortName>
        <shortName evidence="12">PRPP synthase</shortName>
        <shortName evidence="12">PRPPase</shortName>
    </alternativeName>
</protein>
<dbReference type="GO" id="GO:0005524">
    <property type="term" value="F:ATP binding"/>
    <property type="evidence" value="ECO:0007669"/>
    <property type="project" value="UniProtKB-KW"/>
</dbReference>
<proteinExistence type="inferred from homology"/>
<organism evidence="14 15">
    <name type="scientific">Candidatus Aquitaenariimonas noxiae</name>
    <dbReference type="NCBI Taxonomy" id="1974741"/>
    <lineage>
        <taxon>Bacteria</taxon>
        <taxon>Pseudomonadati</taxon>
        <taxon>Candidatus Omnitrophota</taxon>
        <taxon>Candidatus Aquitaenariimonas</taxon>
    </lineage>
</organism>
<dbReference type="InterPro" id="IPR037515">
    <property type="entry name" value="Rib-P_diPkinase_bac"/>
</dbReference>
<keyword evidence="6 12" id="KW-0418">Kinase</keyword>
<keyword evidence="7 12" id="KW-0067">ATP-binding</keyword>
<dbReference type="GO" id="GO:0006164">
    <property type="term" value="P:purine nucleotide biosynthetic process"/>
    <property type="evidence" value="ECO:0007669"/>
    <property type="project" value="TreeGrafter"/>
</dbReference>
<dbReference type="SMART" id="SM01400">
    <property type="entry name" value="Pribosyltran_N"/>
    <property type="match status" value="1"/>
</dbReference>
<dbReference type="GO" id="GO:0004749">
    <property type="term" value="F:ribose phosphate diphosphokinase activity"/>
    <property type="evidence" value="ECO:0007669"/>
    <property type="project" value="UniProtKB-UniRule"/>
</dbReference>
<dbReference type="CDD" id="cd06223">
    <property type="entry name" value="PRTases_typeI"/>
    <property type="match status" value="1"/>
</dbReference>
<evidence type="ECO:0000256" key="11">
    <source>
        <dbReference type="ARBA" id="ARBA00061444"/>
    </source>
</evidence>
<dbReference type="GO" id="GO:0016301">
    <property type="term" value="F:kinase activity"/>
    <property type="evidence" value="ECO:0007669"/>
    <property type="project" value="UniProtKB-KW"/>
</dbReference>
<dbReference type="AlphaFoldDB" id="A0A2J0KV38"/>
<dbReference type="GO" id="GO:0006015">
    <property type="term" value="P:5-phosphoribose 1-diphosphate biosynthetic process"/>
    <property type="evidence" value="ECO:0007669"/>
    <property type="project" value="UniProtKB-UniRule"/>
</dbReference>
<dbReference type="Proteomes" id="UP000230052">
    <property type="component" value="Unassembled WGS sequence"/>
</dbReference>
<keyword evidence="2 12" id="KW-0808">Transferase</keyword>
<evidence type="ECO:0000313" key="14">
    <source>
        <dbReference type="EMBL" id="PIU42265.1"/>
    </source>
</evidence>
<evidence type="ECO:0000256" key="1">
    <source>
        <dbReference type="ARBA" id="ARBA00004996"/>
    </source>
</evidence>
<dbReference type="PANTHER" id="PTHR10210">
    <property type="entry name" value="RIBOSE-PHOSPHATE DIPHOSPHOKINASE FAMILY MEMBER"/>
    <property type="match status" value="1"/>
</dbReference>
<dbReference type="EMBL" id="PEWV01000013">
    <property type="protein sequence ID" value="PIU42265.1"/>
    <property type="molecule type" value="Genomic_DNA"/>
</dbReference>
<dbReference type="GO" id="GO:0009156">
    <property type="term" value="P:ribonucleoside monophosphate biosynthetic process"/>
    <property type="evidence" value="ECO:0007669"/>
    <property type="project" value="InterPro"/>
</dbReference>
<feature type="binding site" evidence="12">
    <location>
        <position position="223"/>
    </location>
    <ligand>
        <name>D-ribose 5-phosphate</name>
        <dbReference type="ChEBI" id="CHEBI:78346"/>
    </ligand>
</feature>
<feature type="binding site" evidence="12">
    <location>
        <begin position="101"/>
        <end position="102"/>
    </location>
    <ligand>
        <name>ATP</name>
        <dbReference type="ChEBI" id="CHEBI:30616"/>
    </ligand>
</feature>
<dbReference type="UniPathway" id="UPA00087">
    <property type="reaction ID" value="UER00172"/>
</dbReference>
<comment type="cofactor">
    <cofactor evidence="12">
        <name>Mg(2+)</name>
        <dbReference type="ChEBI" id="CHEBI:18420"/>
    </cofactor>
    <text evidence="12">Binds 2 Mg(2+) ions per subunit.</text>
</comment>
<dbReference type="PANTHER" id="PTHR10210:SF41">
    <property type="entry name" value="RIBOSE-PHOSPHATE PYROPHOSPHOKINASE 1, CHLOROPLASTIC"/>
    <property type="match status" value="1"/>
</dbReference>
<gene>
    <name evidence="12" type="primary">prs</name>
    <name evidence="14" type="ORF">COS99_01290</name>
</gene>
<keyword evidence="5 12" id="KW-0547">Nucleotide-binding</keyword>
<name>A0A2J0KV38_9BACT</name>
<dbReference type="GO" id="GO:0000287">
    <property type="term" value="F:magnesium ion binding"/>
    <property type="evidence" value="ECO:0007669"/>
    <property type="project" value="UniProtKB-UniRule"/>
</dbReference>
<keyword evidence="4 12" id="KW-0545">Nucleotide biosynthesis</keyword>
<evidence type="ECO:0000259" key="13">
    <source>
        <dbReference type="Pfam" id="PF13793"/>
    </source>
</evidence>
<comment type="function">
    <text evidence="10 12">Involved in the biosynthesis of the central metabolite phospho-alpha-D-ribosyl-1-pyrophosphate (PRPP) via the transfer of pyrophosphoryl group from ATP to 1-hydroxyl of ribose-5-phosphate (Rib-5-P).</text>
</comment>
<keyword evidence="8 12" id="KW-0460">Magnesium</keyword>
<dbReference type="NCBIfam" id="TIGR01251">
    <property type="entry name" value="ribP_PPkin"/>
    <property type="match status" value="1"/>
</dbReference>
<comment type="similarity">
    <text evidence="11 12">Belongs to the ribose-phosphate pyrophosphokinase family. Class I subfamily.</text>
</comment>
<feature type="active site" evidence="12">
    <location>
        <position position="197"/>
    </location>
</feature>
<dbReference type="SUPFAM" id="SSF53271">
    <property type="entry name" value="PRTase-like"/>
    <property type="match status" value="1"/>
</dbReference>
<comment type="caution">
    <text evidence="14">The sequence shown here is derived from an EMBL/GenBank/DDBJ whole genome shotgun (WGS) entry which is preliminary data.</text>
</comment>
<dbReference type="FunFam" id="3.40.50.2020:FF:000001">
    <property type="entry name" value="Ribose-phosphate pyrophosphokinase"/>
    <property type="match status" value="1"/>
</dbReference>
<evidence type="ECO:0000256" key="6">
    <source>
        <dbReference type="ARBA" id="ARBA00022777"/>
    </source>
</evidence>
<dbReference type="InterPro" id="IPR005946">
    <property type="entry name" value="Rib-P_diPkinase"/>
</dbReference>
<dbReference type="HAMAP" id="MF_00583_B">
    <property type="entry name" value="RibP_PPkinase_B"/>
    <property type="match status" value="1"/>
</dbReference>
<evidence type="ECO:0000256" key="5">
    <source>
        <dbReference type="ARBA" id="ARBA00022741"/>
    </source>
</evidence>
<evidence type="ECO:0000256" key="12">
    <source>
        <dbReference type="HAMAP-Rule" id="MF_00583"/>
    </source>
</evidence>
<feature type="binding site" evidence="12">
    <location>
        <position position="174"/>
    </location>
    <ligand>
        <name>Mg(2+)</name>
        <dbReference type="ChEBI" id="CHEBI:18420"/>
    </ligand>
</feature>
<feature type="binding site" evidence="12">
    <location>
        <position position="135"/>
    </location>
    <ligand>
        <name>Mg(2+)</name>
        <dbReference type="ChEBI" id="CHEBI:18420"/>
    </ligand>
</feature>
<feature type="domain" description="Ribose-phosphate pyrophosphokinase N-terminal" evidence="13">
    <location>
        <begin position="10"/>
        <end position="125"/>
    </location>
</feature>
<evidence type="ECO:0000256" key="8">
    <source>
        <dbReference type="ARBA" id="ARBA00022842"/>
    </source>
</evidence>
<evidence type="ECO:0000256" key="9">
    <source>
        <dbReference type="ARBA" id="ARBA00049535"/>
    </source>
</evidence>
<dbReference type="InterPro" id="IPR000836">
    <property type="entry name" value="PRTase_dom"/>
</dbReference>
<dbReference type="InterPro" id="IPR029057">
    <property type="entry name" value="PRTase-like"/>
</dbReference>
<dbReference type="NCBIfam" id="NF002320">
    <property type="entry name" value="PRK01259.1"/>
    <property type="match status" value="1"/>
</dbReference>
<dbReference type="InterPro" id="IPR029099">
    <property type="entry name" value="Pribosyltran_N"/>
</dbReference>
<dbReference type="PROSITE" id="PS00114">
    <property type="entry name" value="PRPP_SYNTHASE"/>
    <property type="match status" value="1"/>
</dbReference>
<evidence type="ECO:0000256" key="3">
    <source>
        <dbReference type="ARBA" id="ARBA00022723"/>
    </source>
</evidence>
<comment type="pathway">
    <text evidence="1 12">Metabolic intermediate biosynthesis; 5-phospho-alpha-D-ribose 1-diphosphate biosynthesis; 5-phospho-alpha-D-ribose 1-diphosphate from D-ribose 5-phosphate (route I): step 1/1.</text>
</comment>
<comment type="subcellular location">
    <subcellularLocation>
        <location evidence="12">Cytoplasm</location>
    </subcellularLocation>
</comment>
<sequence>MSKKPNNNISVFTGNANPGLAGKICDFLGVKPSAIVVDRFSDGEVHVKINDNVRGQDVFVVQPTSPPANDNAMELFIIIDALKRASADRITAVVPYFGYARQDRKDQPRVPITAKLIANLLTVAGANRLLTIDLHAGQIQGFFDIPVDNLYAAHLFGEHIQNMKLKDIVVVSPDVGGIKTARSYAKRLGVELAIVDKRRINDKQAEVMHIMGEVKGKNVVIVDDMVTTAGSLAEAAGALGKAGCKDIYAAITHPVLAGPAIERIKKSALKKLFTTDTIALDESKKIDKIEVLSVAQLLGEGIKRIHNEESISTLFDF</sequence>
<evidence type="ECO:0000313" key="15">
    <source>
        <dbReference type="Proteomes" id="UP000230052"/>
    </source>
</evidence>
<dbReference type="InterPro" id="IPR000842">
    <property type="entry name" value="PRib_PP_synth_CS"/>
</dbReference>
<reference evidence="14 15" key="1">
    <citation type="submission" date="2017-09" db="EMBL/GenBank/DDBJ databases">
        <title>Depth-based differentiation of microbial function through sediment-hosted aquifers and enrichment of novel symbionts in the deep terrestrial subsurface.</title>
        <authorList>
            <person name="Probst A.J."/>
            <person name="Ladd B."/>
            <person name="Jarett J.K."/>
            <person name="Geller-Mcgrath D.E."/>
            <person name="Sieber C.M."/>
            <person name="Emerson J.B."/>
            <person name="Anantharaman K."/>
            <person name="Thomas B.C."/>
            <person name="Malmstrom R."/>
            <person name="Stieglmeier M."/>
            <person name="Klingl A."/>
            <person name="Woyke T."/>
            <person name="Ryan C.M."/>
            <person name="Banfield J.F."/>
        </authorList>
    </citation>
    <scope>NUCLEOTIDE SEQUENCE [LARGE SCALE GENOMIC DNA]</scope>
    <source>
        <strain evidence="14">CG07_land_8_20_14_0_80_42_15</strain>
    </source>
</reference>
<dbReference type="GO" id="GO:0002189">
    <property type="term" value="C:ribose phosphate diphosphokinase complex"/>
    <property type="evidence" value="ECO:0007669"/>
    <property type="project" value="TreeGrafter"/>
</dbReference>
<comment type="caution">
    <text evidence="12">Lacks conserved residue(s) required for the propagation of feature annotation.</text>
</comment>
<evidence type="ECO:0000256" key="10">
    <source>
        <dbReference type="ARBA" id="ARBA00054914"/>
    </source>
</evidence>
<feature type="binding site" evidence="12">
    <location>
        <position position="199"/>
    </location>
    <ligand>
        <name>D-ribose 5-phosphate</name>
        <dbReference type="ChEBI" id="CHEBI:78346"/>
    </ligand>
</feature>
<evidence type="ECO:0000256" key="4">
    <source>
        <dbReference type="ARBA" id="ARBA00022727"/>
    </source>
</evidence>
<dbReference type="Gene3D" id="3.40.50.2020">
    <property type="match status" value="2"/>
</dbReference>
<dbReference type="GO" id="GO:0005737">
    <property type="term" value="C:cytoplasm"/>
    <property type="evidence" value="ECO:0007669"/>
    <property type="project" value="UniProtKB-SubCell"/>
</dbReference>
<evidence type="ECO:0000256" key="7">
    <source>
        <dbReference type="ARBA" id="ARBA00022840"/>
    </source>
</evidence>
<keyword evidence="3 12" id="KW-0479">Metal-binding</keyword>
<comment type="catalytic activity">
    <reaction evidence="9 12">
        <text>D-ribose 5-phosphate + ATP = 5-phospho-alpha-D-ribose 1-diphosphate + AMP + H(+)</text>
        <dbReference type="Rhea" id="RHEA:15609"/>
        <dbReference type="ChEBI" id="CHEBI:15378"/>
        <dbReference type="ChEBI" id="CHEBI:30616"/>
        <dbReference type="ChEBI" id="CHEBI:58017"/>
        <dbReference type="ChEBI" id="CHEBI:78346"/>
        <dbReference type="ChEBI" id="CHEBI:456215"/>
        <dbReference type="EC" id="2.7.6.1"/>
    </reaction>
</comment>
<keyword evidence="12" id="KW-0963">Cytoplasm</keyword>
<feature type="binding site" evidence="12">
    <location>
        <begin position="42"/>
        <end position="44"/>
    </location>
    <ligand>
        <name>ATP</name>
        <dbReference type="ChEBI" id="CHEBI:30616"/>
    </ligand>
</feature>
<dbReference type="Pfam" id="PF13793">
    <property type="entry name" value="Pribosyltran_N"/>
    <property type="match status" value="1"/>
</dbReference>